<feature type="binding site" evidence="10">
    <location>
        <position position="122"/>
    </location>
    <ligand>
        <name>NAD(+)</name>
        <dbReference type="ChEBI" id="CHEBI:57540"/>
    </ligand>
</feature>
<dbReference type="Pfam" id="PF03720">
    <property type="entry name" value="UDPG_MGDP_dh_C"/>
    <property type="match status" value="1"/>
</dbReference>
<name>A0A3N1H2V1_9PSEU</name>
<feature type="binding site" evidence="10">
    <location>
        <position position="259"/>
    </location>
    <ligand>
        <name>NAD(+)</name>
        <dbReference type="ChEBI" id="CHEBI:57540"/>
    </ligand>
</feature>
<evidence type="ECO:0000256" key="9">
    <source>
        <dbReference type="PIRSR" id="PIRSR500134-2"/>
    </source>
</evidence>
<feature type="binding site" evidence="10">
    <location>
        <position position="87"/>
    </location>
    <ligand>
        <name>NAD(+)</name>
        <dbReference type="ChEBI" id="CHEBI:57540"/>
    </ligand>
</feature>
<dbReference type="SMART" id="SM00984">
    <property type="entry name" value="UDPG_MGDP_dh_C"/>
    <property type="match status" value="1"/>
</dbReference>
<feature type="binding site" evidence="10">
    <location>
        <position position="151"/>
    </location>
    <ligand>
        <name>NAD(+)</name>
        <dbReference type="ChEBI" id="CHEBI:57540"/>
    </ligand>
</feature>
<dbReference type="OrthoDB" id="5193947at2"/>
<feature type="binding site" evidence="10">
    <location>
        <position position="324"/>
    </location>
    <ligand>
        <name>NAD(+)</name>
        <dbReference type="ChEBI" id="CHEBI:57540"/>
    </ligand>
</feature>
<dbReference type="InterPro" id="IPR036220">
    <property type="entry name" value="UDP-Glc/GDP-Man_DH_C_sf"/>
</dbReference>
<dbReference type="InterPro" id="IPR001732">
    <property type="entry name" value="UDP-Glc/GDP-Man_DH_N"/>
</dbReference>
<evidence type="ECO:0000313" key="12">
    <source>
        <dbReference type="EMBL" id="ROP36736.1"/>
    </source>
</evidence>
<keyword evidence="13" id="KW-1185">Reference proteome</keyword>
<comment type="pathway">
    <text evidence="1">Nucleotide-sugar biosynthesis; UDP-alpha-D-glucuronate biosynthesis; UDP-alpha-D-glucuronate from UDP-alpha-D-glucose: step 1/1.</text>
</comment>
<feature type="binding site" evidence="9">
    <location>
        <begin position="245"/>
        <end position="249"/>
    </location>
    <ligand>
        <name>substrate</name>
    </ligand>
</feature>
<dbReference type="EC" id="1.1.1.22" evidence="3 7"/>
<reference evidence="12 13" key="1">
    <citation type="submission" date="2018-11" db="EMBL/GenBank/DDBJ databases">
        <title>Sequencing the genomes of 1000 actinobacteria strains.</title>
        <authorList>
            <person name="Klenk H.-P."/>
        </authorList>
    </citation>
    <scope>NUCLEOTIDE SEQUENCE [LARGE SCALE GENOMIC DNA]</scope>
    <source>
        <strain evidence="12 13">DSM 44231</strain>
    </source>
</reference>
<sequence length="438" mass="45665">MARIGVIGAGYVGLTTAACFARLGHTVVCADVDEARVAALGRAEIGAYEPGLADLVAEGSRAGRLRFVLGNAEALAEADFVFLCVPTPTGVDGAADLTAVHAVLREAREAVRPGCVLVIKSTVPAGTTERVADLVGRPDVRVVSNPEFLREGHAVDDFLRPQRVVVGSEEEGAARRVVALYAGTGAPALVTGSASAELVKYASNCFLAMKLSYVNSLAELCERVGADIGDVTEGMRLDDRIGSSFLDPGPGWGGSCFPKDTRALLSTAEDARVDFPLLRATIGTNGHQAHRVVAMVREAVGGQLAGVRLGLLGLTFKAGTDDLRDSPALAVASLLAAEGAWLTGYDPCVARDCGPVRVLASAEAVAANADGLVVLTEWPEFAELDWPNLAAAMARPVIVDTRNLLPVEKVVEAGFHLVSLGRPTPARPGRTGPDPHRL</sequence>
<evidence type="ECO:0000256" key="10">
    <source>
        <dbReference type="PIRSR" id="PIRSR500134-3"/>
    </source>
</evidence>
<organism evidence="12 13">
    <name type="scientific">Saccharothrix texasensis</name>
    <dbReference type="NCBI Taxonomy" id="103734"/>
    <lineage>
        <taxon>Bacteria</taxon>
        <taxon>Bacillati</taxon>
        <taxon>Actinomycetota</taxon>
        <taxon>Actinomycetes</taxon>
        <taxon>Pseudonocardiales</taxon>
        <taxon>Pseudonocardiaceae</taxon>
        <taxon>Saccharothrix</taxon>
    </lineage>
</organism>
<dbReference type="PROSITE" id="PS51257">
    <property type="entry name" value="PROKAR_LIPOPROTEIN"/>
    <property type="match status" value="1"/>
</dbReference>
<dbReference type="SUPFAM" id="SSF48179">
    <property type="entry name" value="6-phosphogluconate dehydrogenase C-terminal domain-like"/>
    <property type="match status" value="1"/>
</dbReference>
<evidence type="ECO:0000256" key="7">
    <source>
        <dbReference type="PIRNR" id="PIRNR000124"/>
    </source>
</evidence>
<gene>
    <name evidence="12" type="ORF">EDD40_2013</name>
</gene>
<dbReference type="InterPro" id="IPR014027">
    <property type="entry name" value="UDP-Glc/GDP-Man_DH_C"/>
</dbReference>
<evidence type="ECO:0000256" key="2">
    <source>
        <dbReference type="ARBA" id="ARBA00006601"/>
    </source>
</evidence>
<keyword evidence="5 7" id="KW-0520">NAD</keyword>
<evidence type="ECO:0000256" key="3">
    <source>
        <dbReference type="ARBA" id="ARBA00012954"/>
    </source>
</evidence>
<evidence type="ECO:0000256" key="1">
    <source>
        <dbReference type="ARBA" id="ARBA00004701"/>
    </source>
</evidence>
<evidence type="ECO:0000256" key="4">
    <source>
        <dbReference type="ARBA" id="ARBA00023002"/>
    </source>
</evidence>
<dbReference type="EMBL" id="RJKM01000001">
    <property type="protein sequence ID" value="ROP36736.1"/>
    <property type="molecule type" value="Genomic_DNA"/>
</dbReference>
<dbReference type="GO" id="GO:0051287">
    <property type="term" value="F:NAD binding"/>
    <property type="evidence" value="ECO:0007669"/>
    <property type="project" value="InterPro"/>
</dbReference>
<dbReference type="NCBIfam" id="TIGR03026">
    <property type="entry name" value="NDP-sugDHase"/>
    <property type="match status" value="1"/>
</dbReference>
<comment type="caution">
    <text evidence="12">The sequence shown here is derived from an EMBL/GenBank/DDBJ whole genome shotgun (WGS) entry which is preliminary data.</text>
</comment>
<dbReference type="InterPro" id="IPR014026">
    <property type="entry name" value="UDP-Glc/GDP-Man_DH_dimer"/>
</dbReference>
<evidence type="ECO:0000256" key="5">
    <source>
        <dbReference type="ARBA" id="ARBA00023027"/>
    </source>
</evidence>
<dbReference type="InterPro" id="IPR036291">
    <property type="entry name" value="NAD(P)-bd_dom_sf"/>
</dbReference>
<feature type="active site" description="Nucleophile" evidence="8">
    <location>
        <position position="256"/>
    </location>
</feature>
<evidence type="ECO:0000313" key="13">
    <source>
        <dbReference type="Proteomes" id="UP000268727"/>
    </source>
</evidence>
<comment type="similarity">
    <text evidence="2 7">Belongs to the UDP-glucose/GDP-mannose dehydrogenase family.</text>
</comment>
<feature type="domain" description="UDP-glucose/GDP-mannose dehydrogenase C-terminal" evidence="11">
    <location>
        <begin position="310"/>
        <end position="407"/>
    </location>
</feature>
<dbReference type="Proteomes" id="UP000268727">
    <property type="component" value="Unassembled WGS sequence"/>
</dbReference>
<dbReference type="PIRSF" id="PIRSF500134">
    <property type="entry name" value="UDPglc_DH_bac"/>
    <property type="match status" value="1"/>
</dbReference>
<evidence type="ECO:0000256" key="8">
    <source>
        <dbReference type="PIRSR" id="PIRSR500134-1"/>
    </source>
</evidence>
<feature type="binding site" evidence="9">
    <location>
        <position position="253"/>
    </location>
    <ligand>
        <name>substrate</name>
    </ligand>
</feature>
<dbReference type="GO" id="GO:0000271">
    <property type="term" value="P:polysaccharide biosynthetic process"/>
    <property type="evidence" value="ECO:0007669"/>
    <property type="project" value="InterPro"/>
</dbReference>
<dbReference type="SUPFAM" id="SSF51735">
    <property type="entry name" value="NAD(P)-binding Rossmann-fold domains"/>
    <property type="match status" value="1"/>
</dbReference>
<protein>
    <recommendedName>
        <fullName evidence="3 7">UDP-glucose 6-dehydrogenase</fullName>
        <ecNumber evidence="3 7">1.1.1.22</ecNumber>
    </recommendedName>
</protein>
<dbReference type="Gene3D" id="1.20.5.100">
    <property type="entry name" value="Cytochrome c1, transmembrane anchor, C-terminal"/>
    <property type="match status" value="1"/>
</dbReference>
<dbReference type="PANTHER" id="PTHR43750:SF3">
    <property type="entry name" value="UDP-GLUCOSE 6-DEHYDROGENASE TUAD"/>
    <property type="match status" value="1"/>
</dbReference>
<dbReference type="GO" id="GO:0003979">
    <property type="term" value="F:UDP-glucose 6-dehydrogenase activity"/>
    <property type="evidence" value="ECO:0007669"/>
    <property type="project" value="UniProtKB-EC"/>
</dbReference>
<dbReference type="AlphaFoldDB" id="A0A3N1H2V1"/>
<feature type="binding site" evidence="9">
    <location>
        <begin position="148"/>
        <end position="151"/>
    </location>
    <ligand>
        <name>substrate</name>
    </ligand>
</feature>
<evidence type="ECO:0000256" key="6">
    <source>
        <dbReference type="ARBA" id="ARBA00047473"/>
    </source>
</evidence>
<dbReference type="UniPathway" id="UPA00038">
    <property type="reaction ID" value="UER00491"/>
</dbReference>
<dbReference type="RefSeq" id="WP_123742665.1">
    <property type="nucleotide sequence ID" value="NZ_RJKM01000001.1"/>
</dbReference>
<dbReference type="SUPFAM" id="SSF52413">
    <property type="entry name" value="UDP-glucose/GDP-mannose dehydrogenase C-terminal domain"/>
    <property type="match status" value="1"/>
</dbReference>
<dbReference type="PIRSF" id="PIRSF000124">
    <property type="entry name" value="UDPglc_GDPman_dh"/>
    <property type="match status" value="1"/>
</dbReference>
<dbReference type="PANTHER" id="PTHR43750">
    <property type="entry name" value="UDP-GLUCOSE 6-DEHYDROGENASE TUAD"/>
    <property type="match status" value="1"/>
</dbReference>
<dbReference type="InterPro" id="IPR028357">
    <property type="entry name" value="UDPglc_DH_bac"/>
</dbReference>
<proteinExistence type="inferred from homology"/>
<comment type="catalytic activity">
    <reaction evidence="6 7">
        <text>UDP-alpha-D-glucose + 2 NAD(+) + H2O = UDP-alpha-D-glucuronate + 2 NADH + 3 H(+)</text>
        <dbReference type="Rhea" id="RHEA:23596"/>
        <dbReference type="ChEBI" id="CHEBI:15377"/>
        <dbReference type="ChEBI" id="CHEBI:15378"/>
        <dbReference type="ChEBI" id="CHEBI:57540"/>
        <dbReference type="ChEBI" id="CHEBI:57945"/>
        <dbReference type="ChEBI" id="CHEBI:58052"/>
        <dbReference type="ChEBI" id="CHEBI:58885"/>
        <dbReference type="EC" id="1.1.1.22"/>
    </reaction>
</comment>
<feature type="binding site" evidence="9">
    <location>
        <position position="317"/>
    </location>
    <ligand>
        <name>substrate</name>
    </ligand>
</feature>
<feature type="binding site" evidence="10">
    <location>
        <position position="31"/>
    </location>
    <ligand>
        <name>NAD(+)</name>
        <dbReference type="ChEBI" id="CHEBI:57540"/>
    </ligand>
</feature>
<dbReference type="CDD" id="cd02440">
    <property type="entry name" value="AdoMet_MTases"/>
    <property type="match status" value="1"/>
</dbReference>
<dbReference type="InterPro" id="IPR008927">
    <property type="entry name" value="6-PGluconate_DH-like_C_sf"/>
</dbReference>
<keyword evidence="4 7" id="KW-0560">Oxidoreductase</keyword>
<dbReference type="Pfam" id="PF03721">
    <property type="entry name" value="UDPG_MGDP_dh_N"/>
    <property type="match status" value="1"/>
</dbReference>
<evidence type="ECO:0000259" key="11">
    <source>
        <dbReference type="SMART" id="SM00984"/>
    </source>
</evidence>
<accession>A0A3N1H2V1</accession>
<dbReference type="Gene3D" id="3.40.50.720">
    <property type="entry name" value="NAD(P)-binding Rossmann-like Domain"/>
    <property type="match status" value="2"/>
</dbReference>
<feature type="binding site" evidence="10">
    <location>
        <position position="36"/>
    </location>
    <ligand>
        <name>NAD(+)</name>
        <dbReference type="ChEBI" id="CHEBI:57540"/>
    </ligand>
</feature>
<dbReference type="GO" id="GO:0006065">
    <property type="term" value="P:UDP-glucuronate biosynthetic process"/>
    <property type="evidence" value="ECO:0007669"/>
    <property type="project" value="UniProtKB-UniPathway"/>
</dbReference>
<dbReference type="Pfam" id="PF00984">
    <property type="entry name" value="UDPG_MGDP_dh"/>
    <property type="match status" value="1"/>
</dbReference>
<feature type="binding site" evidence="9">
    <location>
        <position position="200"/>
    </location>
    <ligand>
        <name>substrate</name>
    </ligand>
</feature>
<dbReference type="InterPro" id="IPR017476">
    <property type="entry name" value="UDP-Glc/GDP-Man"/>
</dbReference>